<dbReference type="PANTHER" id="PTHR23339">
    <property type="entry name" value="TYROSINE SPECIFIC PROTEIN PHOSPHATASE AND DUAL SPECIFICITY PROTEIN PHOSPHATASE"/>
    <property type="match status" value="1"/>
</dbReference>
<feature type="domain" description="Tyrosine-protein phosphatase" evidence="6">
    <location>
        <begin position="192"/>
        <end position="357"/>
    </location>
</feature>
<dbReference type="FunFam" id="3.90.190.10:FF:000006">
    <property type="entry name" value="Dual specificity protein phosphatase CDC14B"/>
    <property type="match status" value="1"/>
</dbReference>
<protein>
    <recommendedName>
        <fullName evidence="2">protein-tyrosine-phosphatase</fullName>
        <ecNumber evidence="2">3.1.3.48</ecNumber>
    </recommendedName>
</protein>
<dbReference type="SUPFAM" id="SSF52799">
    <property type="entry name" value="(Phosphotyrosine protein) phosphatases II"/>
    <property type="match status" value="2"/>
</dbReference>
<evidence type="ECO:0000256" key="4">
    <source>
        <dbReference type="ARBA" id="ARBA00022912"/>
    </source>
</evidence>
<sequence length="621" mass="71005">MANKSPKSLSDVVDDNWDVLVTSSELIPGRLYFVVLRTPYKPHYTQNVHFFSIDDELKYIPFLEDFGPLNLALLYRYCYKLNLKLKSSSLQNKKIVHYTTLRPKKRVNAAFLAGAYAIIYLDMHPNEVYNKLNKKEAPPFRDFRDASNGCALYEISLLDCLNAIYQAHKHNFFNFDDFNVNEYEYYETVQNGDLNWIVPNKFLAFAGPQSRNYLSSVKGRVIDPLVRTPESYVKYFRDNNVTTIVRLNNKLYDASKFTKEGFTHVDLFFIDGSTPSDDLVQKFLTVSESTNGAVAVHCKAGLGRTGSMIACYIMKWYKFSAREAIAWLRICRPASIIGHQQEWLEMKQAEMWALHSKVTTPRHSCGIYNYKSKVLPKKKLGGALKPAKAAKALPIDNVSRIANKVDSMSIETHEKDENKNQEISLNRICGRMSNLQNQHKDENKNDDIILRKDSSNVENFSFRSCLMEQGDMLNEIKAKRLTRGNGSKTNRKTWNTNAINGMKRVIVVDKLNSNHPRRPLTRSKSSQNPPPKTVMNETTRINVGSAPTVPASLNMTLRSNRLYSLRQKSKLHTSVTEGSDSIPAMGRLGKTVLEKYTSKRDGWRRNKRQHQVVEASHSDLT</sequence>
<evidence type="ECO:0000256" key="1">
    <source>
        <dbReference type="ARBA" id="ARBA00007315"/>
    </source>
</evidence>
<evidence type="ECO:0000259" key="7">
    <source>
        <dbReference type="PROSITE" id="PS50056"/>
    </source>
</evidence>
<dbReference type="SMART" id="SM00195">
    <property type="entry name" value="DSPc"/>
    <property type="match status" value="1"/>
</dbReference>
<comment type="similarity">
    <text evidence="1">Belongs to the protein-tyrosine phosphatase family. Non-receptor class CDC14 subfamily.</text>
</comment>
<dbReference type="Proteomes" id="UP001372834">
    <property type="component" value="Unassembled WGS sequence"/>
</dbReference>
<dbReference type="CDD" id="cd14499">
    <property type="entry name" value="CDC14_C"/>
    <property type="match status" value="1"/>
</dbReference>
<comment type="caution">
    <text evidence="8">The sequence shown here is derived from an EMBL/GenBank/DDBJ whole genome shotgun (WGS) entry which is preliminary data.</text>
</comment>
<feature type="domain" description="Tyrosine specific protein phosphatases" evidence="7">
    <location>
        <begin position="281"/>
        <end position="343"/>
    </location>
</feature>
<dbReference type="Pfam" id="PF22785">
    <property type="entry name" value="Tc-R-P"/>
    <property type="match status" value="1"/>
</dbReference>
<dbReference type="InterPro" id="IPR044506">
    <property type="entry name" value="CDC14_C"/>
</dbReference>
<name>A0AAN8P6G7_POLSC</name>
<dbReference type="AlphaFoldDB" id="A0AAN8P6G7"/>
<evidence type="ECO:0000259" key="6">
    <source>
        <dbReference type="PROSITE" id="PS50054"/>
    </source>
</evidence>
<evidence type="ECO:0000256" key="2">
    <source>
        <dbReference type="ARBA" id="ARBA00013064"/>
    </source>
</evidence>
<keyword evidence="3" id="KW-0378">Hydrolase</keyword>
<dbReference type="InterPro" id="IPR020422">
    <property type="entry name" value="TYR_PHOSPHATASE_DUAL_dom"/>
</dbReference>
<evidence type="ECO:0000313" key="9">
    <source>
        <dbReference type="Proteomes" id="UP001372834"/>
    </source>
</evidence>
<dbReference type="InterPro" id="IPR029021">
    <property type="entry name" value="Prot-tyrosine_phosphatase-like"/>
</dbReference>
<dbReference type="EC" id="3.1.3.48" evidence="2"/>
<dbReference type="InterPro" id="IPR000387">
    <property type="entry name" value="Tyr_Pase_dom"/>
</dbReference>
<dbReference type="CDD" id="cd17657">
    <property type="entry name" value="CDC14_N"/>
    <property type="match status" value="1"/>
</dbReference>
<evidence type="ECO:0000256" key="3">
    <source>
        <dbReference type="ARBA" id="ARBA00022801"/>
    </source>
</evidence>
<gene>
    <name evidence="8" type="ORF">RUM43_011773</name>
</gene>
<dbReference type="PROSITE" id="PS50054">
    <property type="entry name" value="TYR_PHOSPHATASE_DUAL"/>
    <property type="match status" value="1"/>
</dbReference>
<keyword evidence="4" id="KW-0904">Protein phosphatase</keyword>
<dbReference type="PROSITE" id="PS00383">
    <property type="entry name" value="TYR_PHOSPHATASE_1"/>
    <property type="match status" value="1"/>
</dbReference>
<dbReference type="EMBL" id="JAWJWE010000005">
    <property type="protein sequence ID" value="KAK6634373.1"/>
    <property type="molecule type" value="Genomic_DNA"/>
</dbReference>
<dbReference type="GO" id="GO:0004725">
    <property type="term" value="F:protein tyrosine phosphatase activity"/>
    <property type="evidence" value="ECO:0007669"/>
    <property type="project" value="UniProtKB-EC"/>
</dbReference>
<organism evidence="8 9">
    <name type="scientific">Polyplax serrata</name>
    <name type="common">Common mouse louse</name>
    <dbReference type="NCBI Taxonomy" id="468196"/>
    <lineage>
        <taxon>Eukaryota</taxon>
        <taxon>Metazoa</taxon>
        <taxon>Ecdysozoa</taxon>
        <taxon>Arthropoda</taxon>
        <taxon>Hexapoda</taxon>
        <taxon>Insecta</taxon>
        <taxon>Pterygota</taxon>
        <taxon>Neoptera</taxon>
        <taxon>Paraneoptera</taxon>
        <taxon>Psocodea</taxon>
        <taxon>Troctomorpha</taxon>
        <taxon>Phthiraptera</taxon>
        <taxon>Anoplura</taxon>
        <taxon>Polyplacidae</taxon>
        <taxon>Polyplax</taxon>
    </lineage>
</organism>
<dbReference type="PROSITE" id="PS50056">
    <property type="entry name" value="TYR_PHOSPHATASE_2"/>
    <property type="match status" value="1"/>
</dbReference>
<evidence type="ECO:0000313" key="8">
    <source>
        <dbReference type="EMBL" id="KAK6634373.1"/>
    </source>
</evidence>
<feature type="region of interest" description="Disordered" evidence="5">
    <location>
        <begin position="599"/>
        <end position="621"/>
    </location>
</feature>
<dbReference type="Pfam" id="PF14671">
    <property type="entry name" value="DSPn"/>
    <property type="match status" value="1"/>
</dbReference>
<reference evidence="8 9" key="1">
    <citation type="submission" date="2023-10" db="EMBL/GenBank/DDBJ databases">
        <title>Genomes of two closely related lineages of the louse Polyplax serrata with different host specificities.</title>
        <authorList>
            <person name="Martinu J."/>
            <person name="Tarabai H."/>
            <person name="Stefka J."/>
            <person name="Hypsa V."/>
        </authorList>
    </citation>
    <scope>NUCLEOTIDE SEQUENCE [LARGE SCALE GENOMIC DNA]</scope>
    <source>
        <strain evidence="8">HR10_N</strain>
    </source>
</reference>
<accession>A0AAN8P6G7</accession>
<dbReference type="InterPro" id="IPR050561">
    <property type="entry name" value="PTP"/>
</dbReference>
<dbReference type="Gene3D" id="3.90.190.10">
    <property type="entry name" value="Protein tyrosine phosphatase superfamily"/>
    <property type="match status" value="2"/>
</dbReference>
<evidence type="ECO:0000256" key="5">
    <source>
        <dbReference type="SAM" id="MobiDB-lite"/>
    </source>
</evidence>
<dbReference type="InterPro" id="IPR029260">
    <property type="entry name" value="DSPn"/>
</dbReference>
<proteinExistence type="inferred from homology"/>
<feature type="region of interest" description="Disordered" evidence="5">
    <location>
        <begin position="512"/>
        <end position="536"/>
    </location>
</feature>
<dbReference type="InterPro" id="IPR016130">
    <property type="entry name" value="Tyr_Pase_AS"/>
</dbReference>